<dbReference type="Proteomes" id="UP001159363">
    <property type="component" value="Chromosome 5"/>
</dbReference>
<evidence type="ECO:0000256" key="1">
    <source>
        <dbReference type="SAM" id="SignalP"/>
    </source>
</evidence>
<sequence>MAILTICSVMLRLCGSTRIRVMLTPVYLTFFFQVPYDREQLIDITTLRTIVKDTRNKLWICLTSTCIPRKTESNWQNIAARFAQRTDFPNCLGAVEGKHIGVYQPSHSGSQFSVIIMAVLMLDHRVVLVTRACSNVQILDKNLRMLSYIHLPANRVLPNDNGVAMPFVFVGDEAFALSEHVLRPYGQHNLKNSETTCRMRVWHSGQQWRILHRPLDVNIAFRNDIIKDCCILHNYVHQKDNIHFEDTLYESPLARIRPNNVRGSRGGITRHYFANYFTSPQGSVS</sequence>
<accession>A0ABQ9H8Q8</accession>
<keyword evidence="1" id="KW-0732">Signal</keyword>
<evidence type="ECO:0008006" key="4">
    <source>
        <dbReference type="Google" id="ProtNLM"/>
    </source>
</evidence>
<reference evidence="2 3" key="1">
    <citation type="submission" date="2023-02" db="EMBL/GenBank/DDBJ databases">
        <title>LHISI_Scaffold_Assembly.</title>
        <authorList>
            <person name="Stuart O.P."/>
            <person name="Cleave R."/>
            <person name="Magrath M.J.L."/>
            <person name="Mikheyev A.S."/>
        </authorList>
    </citation>
    <scope>NUCLEOTIDE SEQUENCE [LARGE SCALE GENOMIC DNA]</scope>
    <source>
        <strain evidence="2">Daus_M_001</strain>
        <tissue evidence="2">Leg muscle</tissue>
    </source>
</reference>
<keyword evidence="3" id="KW-1185">Reference proteome</keyword>
<comment type="caution">
    <text evidence="2">The sequence shown here is derived from an EMBL/GenBank/DDBJ whole genome shotgun (WGS) entry which is preliminary data.</text>
</comment>
<name>A0ABQ9H8Q8_9NEOP</name>
<dbReference type="EMBL" id="JARBHB010000006">
    <property type="protein sequence ID" value="KAJ8880678.1"/>
    <property type="molecule type" value="Genomic_DNA"/>
</dbReference>
<evidence type="ECO:0000313" key="2">
    <source>
        <dbReference type="EMBL" id="KAJ8880678.1"/>
    </source>
</evidence>
<protein>
    <recommendedName>
        <fullName evidence="4">DDE Tnp4 domain-containing protein</fullName>
    </recommendedName>
</protein>
<feature type="chain" id="PRO_5045757194" description="DDE Tnp4 domain-containing protein" evidence="1">
    <location>
        <begin position="17"/>
        <end position="285"/>
    </location>
</feature>
<evidence type="ECO:0000313" key="3">
    <source>
        <dbReference type="Proteomes" id="UP001159363"/>
    </source>
</evidence>
<gene>
    <name evidence="2" type="ORF">PR048_017148</name>
</gene>
<feature type="signal peptide" evidence="1">
    <location>
        <begin position="1"/>
        <end position="16"/>
    </location>
</feature>
<proteinExistence type="predicted"/>
<organism evidence="2 3">
    <name type="scientific">Dryococelus australis</name>
    <dbReference type="NCBI Taxonomy" id="614101"/>
    <lineage>
        <taxon>Eukaryota</taxon>
        <taxon>Metazoa</taxon>
        <taxon>Ecdysozoa</taxon>
        <taxon>Arthropoda</taxon>
        <taxon>Hexapoda</taxon>
        <taxon>Insecta</taxon>
        <taxon>Pterygota</taxon>
        <taxon>Neoptera</taxon>
        <taxon>Polyneoptera</taxon>
        <taxon>Phasmatodea</taxon>
        <taxon>Verophasmatodea</taxon>
        <taxon>Anareolatae</taxon>
        <taxon>Phasmatidae</taxon>
        <taxon>Eurycanthinae</taxon>
        <taxon>Dryococelus</taxon>
    </lineage>
</organism>